<dbReference type="PROSITE" id="PS00868">
    <property type="entry name" value="CYS_MET_METAB_PP"/>
    <property type="match status" value="1"/>
</dbReference>
<protein>
    <recommendedName>
        <fullName evidence="7">Cystathionine beta-lyase</fullName>
    </recommendedName>
</protein>
<evidence type="ECO:0000313" key="5">
    <source>
        <dbReference type="EMBL" id="RKK65924.1"/>
    </source>
</evidence>
<dbReference type="InterPro" id="IPR015422">
    <property type="entry name" value="PyrdxlP-dep_Trfase_small"/>
</dbReference>
<name>A0A420MEL0_FUSOX</name>
<dbReference type="Proteomes" id="UP000285084">
    <property type="component" value="Unassembled WGS sequence"/>
</dbReference>
<dbReference type="VEuPathDB" id="FungiDB:FOXG_02807"/>
<dbReference type="AlphaFoldDB" id="A0A420MEL0"/>
<dbReference type="FunFam" id="3.40.640.10:FF:000072">
    <property type="entry name" value="Putative cystathionine beta-lyase"/>
    <property type="match status" value="1"/>
</dbReference>
<evidence type="ECO:0008006" key="7">
    <source>
        <dbReference type="Google" id="ProtNLM"/>
    </source>
</evidence>
<evidence type="ECO:0000256" key="1">
    <source>
        <dbReference type="ARBA" id="ARBA00001933"/>
    </source>
</evidence>
<dbReference type="VEuPathDB" id="FungiDB:FOMG_16389"/>
<feature type="modified residue" description="N6-(pyridoxal phosphate)lysine" evidence="3">
    <location>
        <position position="223"/>
    </location>
</feature>
<dbReference type="VEuPathDB" id="FungiDB:FOC4_g10014913"/>
<dbReference type="GO" id="GO:0030170">
    <property type="term" value="F:pyridoxal phosphate binding"/>
    <property type="evidence" value="ECO:0007669"/>
    <property type="project" value="InterPro"/>
</dbReference>
<organism evidence="5 6">
    <name type="scientific">Fusarium oxysporum</name>
    <name type="common">Fusarium vascular wilt</name>
    <dbReference type="NCBI Taxonomy" id="5507"/>
    <lineage>
        <taxon>Eukaryota</taxon>
        <taxon>Fungi</taxon>
        <taxon>Dikarya</taxon>
        <taxon>Ascomycota</taxon>
        <taxon>Pezizomycotina</taxon>
        <taxon>Sordariomycetes</taxon>
        <taxon>Hypocreomycetidae</taxon>
        <taxon>Hypocreales</taxon>
        <taxon>Nectriaceae</taxon>
        <taxon>Fusarium</taxon>
        <taxon>Fusarium oxysporum species complex</taxon>
    </lineage>
</organism>
<dbReference type="EMBL" id="MRCX01000347">
    <property type="protein sequence ID" value="RKK65924.1"/>
    <property type="molecule type" value="Genomic_DNA"/>
</dbReference>
<gene>
    <name evidence="5" type="ORF">BFJ69_g15869</name>
</gene>
<dbReference type="InterPro" id="IPR054542">
    <property type="entry name" value="Cys_met_metab_PP"/>
</dbReference>
<dbReference type="GO" id="GO:0019346">
    <property type="term" value="P:transsulfuration"/>
    <property type="evidence" value="ECO:0007669"/>
    <property type="project" value="InterPro"/>
</dbReference>
<sequence>MASDESNNQPANFVLTAQALRKALPNMAMATKAIHADDFASPHRAIAPGMHVAVNYRYARDPDKIVPMENEDPNAPYDSHVYSRYSAPNSTRFEAILRNLFDGEVISYSTGLSAFLAMVILLNPKRIFIGDGYHGVHGVIDVVAKLSGVQKLTLDDLDQLGRGDILHVETPLNPTGEARNLAYYSSKARQAGAYLTVDSTFAPPPLQNPLHLGADIVMHSGTKYIGGHSDMLCGILVVHPERVKQGWMKTLHEERRVIGNVMGSFEGWLGTRSLRTMPLRVTRQSQAAEKLVAWLQEQRQLPNSVVEKLVDRLQHASLQHEDLQDGWLRSQMPSGFGPVFSLWLKRPEHARRLPSRLYVFQHATSLGGVESLMEWRAMTDSGCDERLLRVSCGVEDIEDMKADILQGLESLLRDFP</sequence>
<dbReference type="Pfam" id="PF01053">
    <property type="entry name" value="Cys_Met_Meta_PP"/>
    <property type="match status" value="1"/>
</dbReference>
<dbReference type="PANTHER" id="PTHR11808">
    <property type="entry name" value="TRANS-SULFURATION ENZYME FAMILY MEMBER"/>
    <property type="match status" value="1"/>
</dbReference>
<dbReference type="InterPro" id="IPR015424">
    <property type="entry name" value="PyrdxlP-dep_Trfase"/>
</dbReference>
<dbReference type="Gene3D" id="3.40.640.10">
    <property type="entry name" value="Type I PLP-dependent aspartate aminotransferase-like (Major domain)"/>
    <property type="match status" value="1"/>
</dbReference>
<dbReference type="PANTHER" id="PTHR11808:SF35">
    <property type="entry name" value="CYSTATHIONINE GAMMA-SYNTHASE (AFU_ORTHOLOGUE AFUA_7G01590)"/>
    <property type="match status" value="1"/>
</dbReference>
<dbReference type="GO" id="GO:0005737">
    <property type="term" value="C:cytoplasm"/>
    <property type="evidence" value="ECO:0007669"/>
    <property type="project" value="TreeGrafter"/>
</dbReference>
<evidence type="ECO:0000256" key="3">
    <source>
        <dbReference type="PIRSR" id="PIRSR001434-2"/>
    </source>
</evidence>
<comment type="caution">
    <text evidence="5">The sequence shown here is derived from an EMBL/GenBank/DDBJ whole genome shotgun (WGS) entry which is preliminary data.</text>
</comment>
<comment type="cofactor">
    <cofactor evidence="1 4">
        <name>pyridoxal 5'-phosphate</name>
        <dbReference type="ChEBI" id="CHEBI:597326"/>
    </cofactor>
</comment>
<dbReference type="FunFam" id="3.90.1150.10:FF:000066">
    <property type="entry name" value="Putative cystathionine beta-lyase"/>
    <property type="match status" value="1"/>
</dbReference>
<dbReference type="InterPro" id="IPR000277">
    <property type="entry name" value="Cys/Met-Metab_PyrdxlP-dep_enz"/>
</dbReference>
<dbReference type="PIRSF" id="PIRSF001434">
    <property type="entry name" value="CGS"/>
    <property type="match status" value="1"/>
</dbReference>
<accession>A0A420MEL0</accession>
<dbReference type="SUPFAM" id="SSF53383">
    <property type="entry name" value="PLP-dependent transferases"/>
    <property type="match status" value="1"/>
</dbReference>
<dbReference type="VEuPathDB" id="FungiDB:FOIG_01754"/>
<dbReference type="VEuPathDB" id="FungiDB:FOZG_06317"/>
<evidence type="ECO:0000256" key="4">
    <source>
        <dbReference type="RuleBase" id="RU362118"/>
    </source>
</evidence>
<comment type="similarity">
    <text evidence="4">Belongs to the trans-sulfuration enzymes family.</text>
</comment>
<dbReference type="InterPro" id="IPR015421">
    <property type="entry name" value="PyrdxlP-dep_Trfase_major"/>
</dbReference>
<dbReference type="VEuPathDB" id="FungiDB:HZS61_011290"/>
<reference evidence="5 6" key="1">
    <citation type="journal article" date="2018" name="Sci. Rep.">
        <title>Characterisation of pathogen-specific regions and novel effector candidates in Fusarium oxysporum f. sp. cepae.</title>
        <authorList>
            <person name="Armitage A.D."/>
            <person name="Taylor A."/>
            <person name="Sobczyk M.K."/>
            <person name="Baxter L."/>
            <person name="Greenfield B.P."/>
            <person name="Bates H.J."/>
            <person name="Wilson F."/>
            <person name="Jackson A.C."/>
            <person name="Ott S."/>
            <person name="Harrison R.J."/>
            <person name="Clarkson J.P."/>
        </authorList>
    </citation>
    <scope>NUCLEOTIDE SEQUENCE [LARGE SCALE GENOMIC DNA]</scope>
    <source>
        <strain evidence="5 6">Fo_A13</strain>
    </source>
</reference>
<evidence type="ECO:0000256" key="2">
    <source>
        <dbReference type="ARBA" id="ARBA00022898"/>
    </source>
</evidence>
<dbReference type="VEuPathDB" id="FungiDB:FOC1_g10001202"/>
<keyword evidence="2 3" id="KW-0663">Pyridoxal phosphate</keyword>
<dbReference type="GO" id="GO:0016846">
    <property type="term" value="F:carbon-sulfur lyase activity"/>
    <property type="evidence" value="ECO:0007669"/>
    <property type="project" value="TreeGrafter"/>
</dbReference>
<proteinExistence type="inferred from homology"/>
<evidence type="ECO:0000313" key="6">
    <source>
        <dbReference type="Proteomes" id="UP000285084"/>
    </source>
</evidence>
<dbReference type="Gene3D" id="3.90.1150.10">
    <property type="entry name" value="Aspartate Aminotransferase, domain 1"/>
    <property type="match status" value="1"/>
</dbReference>